<dbReference type="RefSeq" id="WP_267765541.1">
    <property type="nucleotide sequence ID" value="NZ_JAPNKE010000001.1"/>
</dbReference>
<proteinExistence type="predicted"/>
<gene>
    <name evidence="1" type="ORF">OV079_00230</name>
    <name evidence="2" type="ORF">OV079_23880</name>
</gene>
<dbReference type="AlphaFoldDB" id="A0A9X3ER08"/>
<evidence type="ECO:0000313" key="1">
    <source>
        <dbReference type="EMBL" id="MCY1004019.1"/>
    </source>
</evidence>
<evidence type="ECO:0000313" key="3">
    <source>
        <dbReference type="Proteomes" id="UP001150924"/>
    </source>
</evidence>
<reference evidence="2" key="1">
    <citation type="submission" date="2022-11" db="EMBL/GenBank/DDBJ databases">
        <title>Minimal conservation of predation-associated metabolite biosynthetic gene clusters underscores biosynthetic potential of Myxococcota including descriptions for ten novel species: Archangium lansinium sp. nov., Myxococcus landrumus sp. nov., Nannocystis bai.</title>
        <authorList>
            <person name="Ahearne A."/>
            <person name="Stevens C."/>
            <person name="Phillips K."/>
        </authorList>
    </citation>
    <scope>NUCLEOTIDE SEQUENCE</scope>
    <source>
        <strain evidence="2">Na p29</strain>
    </source>
</reference>
<accession>A0A9X3ER08</accession>
<sequence>MFEFFMELCITVGGAFFAEELLFEVWKWATRPRRRGYVQRDRG</sequence>
<name>A0A9X3ER08_9BACT</name>
<keyword evidence="3" id="KW-1185">Reference proteome</keyword>
<dbReference type="EMBL" id="JAPNKE010000002">
    <property type="protein sequence ID" value="MCY1008543.1"/>
    <property type="molecule type" value="Genomic_DNA"/>
</dbReference>
<comment type="caution">
    <text evidence="2">The sequence shown here is derived from an EMBL/GenBank/DDBJ whole genome shotgun (WGS) entry which is preliminary data.</text>
</comment>
<dbReference type="EMBL" id="JAPNKE010000001">
    <property type="protein sequence ID" value="MCY1004019.1"/>
    <property type="molecule type" value="Genomic_DNA"/>
</dbReference>
<dbReference type="Proteomes" id="UP001150924">
    <property type="component" value="Unassembled WGS sequence"/>
</dbReference>
<organism evidence="2 3">
    <name type="scientific">Nannocystis pusilla</name>
    <dbReference type="NCBI Taxonomy" id="889268"/>
    <lineage>
        <taxon>Bacteria</taxon>
        <taxon>Pseudomonadati</taxon>
        <taxon>Myxococcota</taxon>
        <taxon>Polyangia</taxon>
        <taxon>Nannocystales</taxon>
        <taxon>Nannocystaceae</taxon>
        <taxon>Nannocystis</taxon>
    </lineage>
</organism>
<evidence type="ECO:0000313" key="2">
    <source>
        <dbReference type="EMBL" id="MCY1008543.1"/>
    </source>
</evidence>
<protein>
    <submittedName>
        <fullName evidence="2">Uncharacterized protein</fullName>
    </submittedName>
</protein>